<dbReference type="CDD" id="cd03809">
    <property type="entry name" value="GT4_MtfB-like"/>
    <property type="match status" value="1"/>
</dbReference>
<accession>A0A2M8KE29</accession>
<sequence length="373" mass="43244">MKFKSNVKKIGIDARFLGVTGKGLGRYAEQLIKNLESQDSINEYIVFLTKNNWDSYAPKNKNFKKVLADFRWYSWQEQIIFPYIILKHNISLMHFLHFNVPLFCPTKFIMTVHDLILHRYPTRRASTLGPIKWIFKNIFYRIIFFVAIHRTKKIIAVSKFTKKDILSEFKLSSEKIVVIYEGSALKCGTASYQDKLFSEKSFLYVGNAYPHKNLKLLIDAFCIFSKDFPDYQLLLVGQSDYFYERLKAYVARKGIMSIVFLGALNDDELEKKYRMVMAVILPSFYEGFGLVGVEALSLGVPVISANSTALPEIFGQHALYFDPNQVNELVDKMQLLCQNQSLRRSLVEGGFKHIGKYDWEKNAQKTIMVYNQV</sequence>
<comment type="caution">
    <text evidence="4">The sequence shown here is derived from an EMBL/GenBank/DDBJ whole genome shotgun (WGS) entry which is preliminary data.</text>
</comment>
<gene>
    <name evidence="4" type="ORF">COU81_02020</name>
</gene>
<dbReference type="EMBL" id="PFDW01000046">
    <property type="protein sequence ID" value="PJE58169.1"/>
    <property type="molecule type" value="Genomic_DNA"/>
</dbReference>
<name>A0A2M8KE29_9BACT</name>
<protein>
    <recommendedName>
        <fullName evidence="6">Glycosyltransferase family 1 protein</fullName>
    </recommendedName>
</protein>
<evidence type="ECO:0008006" key="6">
    <source>
        <dbReference type="Google" id="ProtNLM"/>
    </source>
</evidence>
<proteinExistence type="predicted"/>
<evidence type="ECO:0000259" key="3">
    <source>
        <dbReference type="Pfam" id="PF13439"/>
    </source>
</evidence>
<dbReference type="GO" id="GO:0016757">
    <property type="term" value="F:glycosyltransferase activity"/>
    <property type="evidence" value="ECO:0007669"/>
    <property type="project" value="InterPro"/>
</dbReference>
<dbReference type="PANTHER" id="PTHR46401:SF2">
    <property type="entry name" value="GLYCOSYLTRANSFERASE WBBK-RELATED"/>
    <property type="match status" value="1"/>
</dbReference>
<dbReference type="Pfam" id="PF00534">
    <property type="entry name" value="Glycos_transf_1"/>
    <property type="match status" value="1"/>
</dbReference>
<keyword evidence="1" id="KW-0808">Transferase</keyword>
<dbReference type="InterPro" id="IPR001296">
    <property type="entry name" value="Glyco_trans_1"/>
</dbReference>
<dbReference type="Pfam" id="PF13439">
    <property type="entry name" value="Glyco_transf_4"/>
    <property type="match status" value="1"/>
</dbReference>
<organism evidence="4 5">
    <name type="scientific">Candidatus Portnoybacteria bacterium CG10_big_fil_rev_8_21_14_0_10_36_7</name>
    <dbReference type="NCBI Taxonomy" id="1974812"/>
    <lineage>
        <taxon>Bacteria</taxon>
        <taxon>Candidatus Portnoyibacteriota</taxon>
    </lineage>
</organism>
<dbReference type="SUPFAM" id="SSF53756">
    <property type="entry name" value="UDP-Glycosyltransferase/glycogen phosphorylase"/>
    <property type="match status" value="1"/>
</dbReference>
<evidence type="ECO:0000313" key="5">
    <source>
        <dbReference type="Proteomes" id="UP000231450"/>
    </source>
</evidence>
<evidence type="ECO:0000256" key="1">
    <source>
        <dbReference type="ARBA" id="ARBA00022679"/>
    </source>
</evidence>
<reference evidence="5" key="1">
    <citation type="submission" date="2017-09" db="EMBL/GenBank/DDBJ databases">
        <title>Depth-based differentiation of microbial function through sediment-hosted aquifers and enrichment of novel symbionts in the deep terrestrial subsurface.</title>
        <authorList>
            <person name="Probst A.J."/>
            <person name="Ladd B."/>
            <person name="Jarett J.K."/>
            <person name="Geller-Mcgrath D.E."/>
            <person name="Sieber C.M.K."/>
            <person name="Emerson J.B."/>
            <person name="Anantharaman K."/>
            <person name="Thomas B.C."/>
            <person name="Malmstrom R."/>
            <person name="Stieglmeier M."/>
            <person name="Klingl A."/>
            <person name="Woyke T."/>
            <person name="Ryan C.M."/>
            <person name="Banfield J.F."/>
        </authorList>
    </citation>
    <scope>NUCLEOTIDE SEQUENCE [LARGE SCALE GENOMIC DNA]</scope>
</reference>
<dbReference type="Gene3D" id="3.40.50.2000">
    <property type="entry name" value="Glycogen Phosphorylase B"/>
    <property type="match status" value="2"/>
</dbReference>
<evidence type="ECO:0000313" key="4">
    <source>
        <dbReference type="EMBL" id="PJE58169.1"/>
    </source>
</evidence>
<feature type="domain" description="Glycosyl transferase family 1" evidence="2">
    <location>
        <begin position="199"/>
        <end position="352"/>
    </location>
</feature>
<dbReference type="GO" id="GO:0009103">
    <property type="term" value="P:lipopolysaccharide biosynthetic process"/>
    <property type="evidence" value="ECO:0007669"/>
    <property type="project" value="TreeGrafter"/>
</dbReference>
<dbReference type="AlphaFoldDB" id="A0A2M8KE29"/>
<evidence type="ECO:0000259" key="2">
    <source>
        <dbReference type="Pfam" id="PF00534"/>
    </source>
</evidence>
<dbReference type="InterPro" id="IPR028098">
    <property type="entry name" value="Glyco_trans_4-like_N"/>
</dbReference>
<dbReference type="PANTHER" id="PTHR46401">
    <property type="entry name" value="GLYCOSYLTRANSFERASE WBBK-RELATED"/>
    <property type="match status" value="1"/>
</dbReference>
<dbReference type="Proteomes" id="UP000231450">
    <property type="component" value="Unassembled WGS sequence"/>
</dbReference>
<feature type="domain" description="Glycosyltransferase subfamily 4-like N-terminal" evidence="3">
    <location>
        <begin position="23"/>
        <end position="182"/>
    </location>
</feature>